<sequence length="260" mass="29172">MFAGGAYPISYANDPISLFHLPQLQDQFQPQARGINIPPAATPVTLPDDLTDLDFSCPSLQEYLVNNDVLADIALGETPNPNTGLMFPDANRELLLNTPVPPNSPTTGIGCSSSSTDVLVDQYSTIQEETTLSLGIMAHLENLEKQIMEMKQFVARGFARRDNLRNFGVEGQRLQSRNYNFQHVTETSEPFEVLLRSSGELPTRYPLNGIELRSFSHEEMNGLLDEYDLPFNPLMFLHEKQLVYLKFIGANRAIMHRVVD</sequence>
<evidence type="ECO:0000313" key="1">
    <source>
        <dbReference type="EMBL" id="EWC46552.1"/>
    </source>
</evidence>
<accession>W7I2F9</accession>
<gene>
    <name evidence="1" type="ORF">DRE_04275</name>
</gene>
<dbReference type="Proteomes" id="UP000024837">
    <property type="component" value="Unassembled WGS sequence"/>
</dbReference>
<keyword evidence="2" id="KW-1185">Reference proteome</keyword>
<dbReference type="OrthoDB" id="5401960at2759"/>
<reference evidence="1 2" key="1">
    <citation type="submission" date="2013-05" db="EMBL/GenBank/DDBJ databases">
        <title>Drechslerella stenobrocha genome reveals carnivorous origination and mechanical trapping mechanism of predatory fungi.</title>
        <authorList>
            <person name="Liu X."/>
            <person name="Zhang W."/>
            <person name="Liu K."/>
        </authorList>
    </citation>
    <scope>NUCLEOTIDE SEQUENCE [LARGE SCALE GENOMIC DNA]</scope>
    <source>
        <strain evidence="1 2">248</strain>
    </source>
</reference>
<dbReference type="AlphaFoldDB" id="W7I2F9"/>
<protein>
    <submittedName>
        <fullName evidence="1">Uncharacterized protein</fullName>
    </submittedName>
</protein>
<organism evidence="1 2">
    <name type="scientific">Drechslerella stenobrocha 248</name>
    <dbReference type="NCBI Taxonomy" id="1043628"/>
    <lineage>
        <taxon>Eukaryota</taxon>
        <taxon>Fungi</taxon>
        <taxon>Dikarya</taxon>
        <taxon>Ascomycota</taxon>
        <taxon>Pezizomycotina</taxon>
        <taxon>Orbiliomycetes</taxon>
        <taxon>Orbiliales</taxon>
        <taxon>Orbiliaceae</taxon>
        <taxon>Drechslerella</taxon>
    </lineage>
</organism>
<dbReference type="HOGENOM" id="CLU_1069677_0_0_1"/>
<name>W7I2F9_9PEZI</name>
<dbReference type="EMBL" id="KI966417">
    <property type="protein sequence ID" value="EWC46552.1"/>
    <property type="molecule type" value="Genomic_DNA"/>
</dbReference>
<evidence type="ECO:0000313" key="2">
    <source>
        <dbReference type="Proteomes" id="UP000024837"/>
    </source>
</evidence>
<proteinExistence type="predicted"/>